<dbReference type="RefSeq" id="WP_179272396.1">
    <property type="nucleotide sequence ID" value="NZ_BAAATM010000015.1"/>
</dbReference>
<dbReference type="EMBL" id="BAAATM010000015">
    <property type="protein sequence ID" value="GAA2541966.1"/>
    <property type="molecule type" value="Genomic_DNA"/>
</dbReference>
<feature type="region of interest" description="Disordered" evidence="1">
    <location>
        <begin position="1"/>
        <end position="34"/>
    </location>
</feature>
<protein>
    <submittedName>
        <fullName evidence="2">Uncharacterized protein</fullName>
    </submittedName>
</protein>
<reference evidence="2 3" key="1">
    <citation type="journal article" date="2019" name="Int. J. Syst. Evol. Microbiol.">
        <title>The Global Catalogue of Microorganisms (GCM) 10K type strain sequencing project: providing services to taxonomists for standard genome sequencing and annotation.</title>
        <authorList>
            <consortium name="The Broad Institute Genomics Platform"/>
            <consortium name="The Broad Institute Genome Sequencing Center for Infectious Disease"/>
            <person name="Wu L."/>
            <person name="Ma J."/>
        </authorList>
    </citation>
    <scope>NUCLEOTIDE SEQUENCE [LARGE SCALE GENOMIC DNA]</scope>
    <source>
        <strain evidence="2 3">JCM 6924</strain>
    </source>
</reference>
<accession>A0ABN3NW17</accession>
<keyword evidence="3" id="KW-1185">Reference proteome</keyword>
<evidence type="ECO:0000313" key="3">
    <source>
        <dbReference type="Proteomes" id="UP001501095"/>
    </source>
</evidence>
<evidence type="ECO:0000313" key="2">
    <source>
        <dbReference type="EMBL" id="GAA2541966.1"/>
    </source>
</evidence>
<feature type="compositionally biased region" description="Basic and acidic residues" evidence="1">
    <location>
        <begin position="1"/>
        <end position="10"/>
    </location>
</feature>
<comment type="caution">
    <text evidence="2">The sequence shown here is derived from an EMBL/GenBank/DDBJ whole genome shotgun (WGS) entry which is preliminary data.</text>
</comment>
<organism evidence="2 3">
    <name type="scientific">Streptomyces levis</name>
    <dbReference type="NCBI Taxonomy" id="285566"/>
    <lineage>
        <taxon>Bacteria</taxon>
        <taxon>Bacillati</taxon>
        <taxon>Actinomycetota</taxon>
        <taxon>Actinomycetes</taxon>
        <taxon>Kitasatosporales</taxon>
        <taxon>Streptomycetaceae</taxon>
        <taxon>Streptomyces</taxon>
    </lineage>
</organism>
<name>A0ABN3NW17_9ACTN</name>
<proteinExistence type="predicted"/>
<dbReference type="Proteomes" id="UP001501095">
    <property type="component" value="Unassembled WGS sequence"/>
</dbReference>
<sequence>MPDHVSRWPEGHSLPALPQQRQTGSRAESVELTPEERDAFAALVRHLAEGD</sequence>
<evidence type="ECO:0000256" key="1">
    <source>
        <dbReference type="SAM" id="MobiDB-lite"/>
    </source>
</evidence>
<gene>
    <name evidence="2" type="ORF">GCM10010423_45760</name>
</gene>